<feature type="domain" description="Hydantoinase B/oxoprolinase" evidence="3">
    <location>
        <begin position="722"/>
        <end position="1249"/>
    </location>
</feature>
<dbReference type="EMBL" id="CAJNOH010000126">
    <property type="protein sequence ID" value="CAF0890586.1"/>
    <property type="molecule type" value="Genomic_DNA"/>
</dbReference>
<reference evidence="6" key="1">
    <citation type="submission" date="2021-02" db="EMBL/GenBank/DDBJ databases">
        <authorList>
            <person name="Nowell W R."/>
        </authorList>
    </citation>
    <scope>NUCLEOTIDE SEQUENCE</scope>
</reference>
<dbReference type="Pfam" id="PF19278">
    <property type="entry name" value="Hydant_A_C"/>
    <property type="match status" value="1"/>
</dbReference>
<dbReference type="GO" id="GO:0005829">
    <property type="term" value="C:cytosol"/>
    <property type="evidence" value="ECO:0007669"/>
    <property type="project" value="TreeGrafter"/>
</dbReference>
<dbReference type="GO" id="GO:0017168">
    <property type="term" value="F:5-oxoprolinase (ATP-hydrolyzing) activity"/>
    <property type="evidence" value="ECO:0007669"/>
    <property type="project" value="TreeGrafter"/>
</dbReference>
<comment type="similarity">
    <text evidence="1">Belongs to the oxoprolinase family.</text>
</comment>
<evidence type="ECO:0000313" key="8">
    <source>
        <dbReference type="Proteomes" id="UP000663854"/>
    </source>
</evidence>
<evidence type="ECO:0008006" key="10">
    <source>
        <dbReference type="Google" id="ProtNLM"/>
    </source>
</evidence>
<dbReference type="InterPro" id="IPR045079">
    <property type="entry name" value="Oxoprolinase-like"/>
</dbReference>
<evidence type="ECO:0000313" key="6">
    <source>
        <dbReference type="EMBL" id="CAF0890586.1"/>
    </source>
</evidence>
<dbReference type="PANTHER" id="PTHR11365">
    <property type="entry name" value="5-OXOPROLINASE RELATED"/>
    <property type="match status" value="1"/>
</dbReference>
<dbReference type="InterPro" id="IPR008040">
    <property type="entry name" value="Hydant_A_N"/>
</dbReference>
<dbReference type="Pfam" id="PF05378">
    <property type="entry name" value="Hydant_A_N"/>
    <property type="match status" value="1"/>
</dbReference>
<dbReference type="GO" id="GO:0006749">
    <property type="term" value="P:glutathione metabolic process"/>
    <property type="evidence" value="ECO:0007669"/>
    <property type="project" value="TreeGrafter"/>
</dbReference>
<evidence type="ECO:0000256" key="1">
    <source>
        <dbReference type="ARBA" id="ARBA00010403"/>
    </source>
</evidence>
<evidence type="ECO:0000259" key="3">
    <source>
        <dbReference type="Pfam" id="PF02538"/>
    </source>
</evidence>
<dbReference type="Pfam" id="PF02538">
    <property type="entry name" value="Hydantoinase_B"/>
    <property type="match status" value="1"/>
</dbReference>
<dbReference type="Proteomes" id="UP000663854">
    <property type="component" value="Unassembled WGS sequence"/>
</dbReference>
<evidence type="ECO:0000313" key="9">
    <source>
        <dbReference type="Proteomes" id="UP000663870"/>
    </source>
</evidence>
<keyword evidence="9" id="KW-1185">Reference proteome</keyword>
<dbReference type="Pfam" id="PF01968">
    <property type="entry name" value="Hydantoinase_A"/>
    <property type="match status" value="1"/>
</dbReference>
<feature type="domain" description="Hydantoinase/oxoprolinase N-terminal" evidence="4">
    <location>
        <begin position="6"/>
        <end position="207"/>
    </location>
</feature>
<evidence type="ECO:0000259" key="5">
    <source>
        <dbReference type="Pfam" id="PF19278"/>
    </source>
</evidence>
<dbReference type="InterPro" id="IPR002821">
    <property type="entry name" value="Hydantoinase_A"/>
</dbReference>
<feature type="domain" description="Acetophenone carboxylase-like C-terminal" evidence="5">
    <location>
        <begin position="538"/>
        <end position="699"/>
    </location>
</feature>
<dbReference type="InterPro" id="IPR003692">
    <property type="entry name" value="Hydantoinase_B"/>
</dbReference>
<gene>
    <name evidence="7" type="ORF">JXQ802_LOCUS14334</name>
    <name evidence="6" type="ORF">PYM288_LOCUS9003</name>
</gene>
<evidence type="ECO:0000259" key="2">
    <source>
        <dbReference type="Pfam" id="PF01968"/>
    </source>
</evidence>
<protein>
    <recommendedName>
        <fullName evidence="10">5-oxoprolinase</fullName>
    </recommendedName>
</protein>
<evidence type="ECO:0000313" key="7">
    <source>
        <dbReference type="EMBL" id="CAF1004327.1"/>
    </source>
</evidence>
<accession>A0A813YXX7</accession>
<feature type="domain" description="Hydantoinase A/oxoprolinase" evidence="2">
    <location>
        <begin position="227"/>
        <end position="523"/>
    </location>
</feature>
<sequence length="1282" mass="140835">MGRLQVAIDRGGTFTDVVARTSDGKIVTMKLLSEDPEKYKDAPTEAIRRLIKQDSFPLDPANIDWIRMGTTVATNALLERKGERVALLVTNGFRDLLHIGSQSRPKLFDLTVRISDVVYEEVIEVQERVVIFRDDCELTDEIRGKIQQTTTTTGEKIEIWKAVDEEQLRKDLGKIKEKGILSIAVALLHSYCFPDHELRVGEIARDMGFTNISLSHQIIAMQKYVPRAHTACTDAYLTPCLKRYIDTFTNAFEKDKLNELNVLFMQSDGGLTSVEKFSGSRAILSGPAGGVIGYSVTSYINSQPVIGFDMGGTSTDVSRFDGSLEHVLESTIASVTIQAPQLDINTVAAGGGSILNFRSGLFRVGPESAGAQPGPACYKKGGPLTVTDANLILGRLIAEHFPALFGPKGNEPLDPEASLNKFKELATTINSFLKEAGKKTLSIEDIALGFINVANESMSRPIRALTEGKGFDLRDHVLACFGGAGGQHACAIAHALGMKTVHVSRFAGVLSALGLALADVVHEMQEPSGKVIDSNNWSNINDRLKHLSNYGTDELVKQGYDQKSIIVEKYLNLRYEGTDCALMCASNEDSAESFIDVFLKKYKEQFGFIIPDRPIIVDDIRIRALAKSAMNIDRKIDIRPKDKSFKELKKVKCYFEQGFVETPVYLIEELYANDHISGPAIIIDPSCTIVVEPNCEAIVTDCGDIRIDIKHMKENTDSIELDLIRLSIFQNRFMSIAEQCGRVLQLTAISTNIKERLDFSCAVFGPDGGLVANAPHIPVHLGAMQEAVQYQMRSIGKDLRDGDVILTNHPAAGGSHLPDLTVITPVFHGSDKEKPVFFVASRGHHADIGGLTPGSMPPHSTSLLQEGAQFISFKIVEQGQFKEKELIEHLNAPGQQPNCSGTRTLMHNIADLKAQIAANLKGVKLVQELIDIYSLKLVQAYMGYIQDNAETAVKDLLKTVVHSLSGKENKNQDQVKLQAVDYMDDGSKICLCVEINGKDSKAKFDFTGTSEQVWYNWNTPRSISYSAIIYCLRAMIAHEIPLNQGCMRPIEVILPSGSLLDPHKDAAVVGGNVLTSQRLVDIILRAFNVCAASQGCMNNITWGDNKATSYYETVAGGAGAGPNWHGRSGVHTHMTNTRITDPEILEKRFPVILQKFCLRSLSGGQGKFRGGDGVDRQILFRRSMTLSVLTERRVYQPYGLNGGENGQCGKNLLKRVDGRIINLGGKCSVPMEPGDTFILLTPGGGGYGQVNDKEEKNSEETQFQTYIERGSLFDYRLAQEGV</sequence>
<comment type="caution">
    <text evidence="6">The sequence shown here is derived from an EMBL/GenBank/DDBJ whole genome shotgun (WGS) entry which is preliminary data.</text>
</comment>
<organism evidence="6 8">
    <name type="scientific">Rotaria sordida</name>
    <dbReference type="NCBI Taxonomy" id="392033"/>
    <lineage>
        <taxon>Eukaryota</taxon>
        <taxon>Metazoa</taxon>
        <taxon>Spiralia</taxon>
        <taxon>Gnathifera</taxon>
        <taxon>Rotifera</taxon>
        <taxon>Eurotatoria</taxon>
        <taxon>Bdelloidea</taxon>
        <taxon>Philodinida</taxon>
        <taxon>Philodinidae</taxon>
        <taxon>Rotaria</taxon>
    </lineage>
</organism>
<name>A0A813YXX7_9BILA</name>
<evidence type="ECO:0000259" key="4">
    <source>
        <dbReference type="Pfam" id="PF05378"/>
    </source>
</evidence>
<dbReference type="PANTHER" id="PTHR11365:SF2">
    <property type="entry name" value="5-OXOPROLINASE"/>
    <property type="match status" value="1"/>
</dbReference>
<proteinExistence type="inferred from homology"/>
<dbReference type="Proteomes" id="UP000663870">
    <property type="component" value="Unassembled WGS sequence"/>
</dbReference>
<dbReference type="EMBL" id="CAJNOL010000320">
    <property type="protein sequence ID" value="CAF1004327.1"/>
    <property type="molecule type" value="Genomic_DNA"/>
</dbReference>
<dbReference type="InterPro" id="IPR049517">
    <property type="entry name" value="ACX-like_C"/>
</dbReference>